<evidence type="ECO:0000313" key="2">
    <source>
        <dbReference type="Proteomes" id="UP000075502"/>
    </source>
</evidence>
<name>A0A150U0J3_SORCE</name>
<dbReference type="AlphaFoldDB" id="A0A150U0J3"/>
<reference evidence="1 2" key="1">
    <citation type="submission" date="2014-02" db="EMBL/GenBank/DDBJ databases">
        <title>The small core and large imbalanced accessory genome model reveals a collaborative survival strategy of Sorangium cellulosum strains in nature.</title>
        <authorList>
            <person name="Han K."/>
            <person name="Peng R."/>
            <person name="Blom J."/>
            <person name="Li Y.-Z."/>
        </authorList>
    </citation>
    <scope>NUCLEOTIDE SEQUENCE [LARGE SCALE GENOMIC DNA]</scope>
    <source>
        <strain evidence="1 2">So0007-03</strain>
    </source>
</reference>
<sequence length="74" mass="7811">MSAVLRSIIWVQAHEYELTFDVGGATLTCTCTVLAQDGVRFVQAVPDFLSTLGISPRSVAAAVLAFDLVNVPGT</sequence>
<accession>A0A150U0J3</accession>
<proteinExistence type="predicted"/>
<dbReference type="Proteomes" id="UP000075502">
    <property type="component" value="Unassembled WGS sequence"/>
</dbReference>
<gene>
    <name evidence="1" type="ORF">BE21_11755</name>
</gene>
<dbReference type="EMBL" id="JEME01000317">
    <property type="protein sequence ID" value="KYG10471.1"/>
    <property type="molecule type" value="Genomic_DNA"/>
</dbReference>
<organism evidence="1 2">
    <name type="scientific">Sorangium cellulosum</name>
    <name type="common">Polyangium cellulosum</name>
    <dbReference type="NCBI Taxonomy" id="56"/>
    <lineage>
        <taxon>Bacteria</taxon>
        <taxon>Pseudomonadati</taxon>
        <taxon>Myxococcota</taxon>
        <taxon>Polyangia</taxon>
        <taxon>Polyangiales</taxon>
        <taxon>Polyangiaceae</taxon>
        <taxon>Sorangium</taxon>
    </lineage>
</organism>
<comment type="caution">
    <text evidence="1">The sequence shown here is derived from an EMBL/GenBank/DDBJ whole genome shotgun (WGS) entry which is preliminary data.</text>
</comment>
<protein>
    <submittedName>
        <fullName evidence="1">Uncharacterized protein</fullName>
    </submittedName>
</protein>
<evidence type="ECO:0000313" key="1">
    <source>
        <dbReference type="EMBL" id="KYG10471.1"/>
    </source>
</evidence>